<evidence type="ECO:0000313" key="3">
    <source>
        <dbReference type="Proteomes" id="UP001626628"/>
    </source>
</evidence>
<evidence type="ECO:0000313" key="2">
    <source>
        <dbReference type="EMBL" id="WXK78529.1"/>
    </source>
</evidence>
<evidence type="ECO:0000256" key="1">
    <source>
        <dbReference type="SAM" id="Phobius"/>
    </source>
</evidence>
<name>A0ABZ2QW67_9ACTN</name>
<gene>
    <name evidence="2" type="ORF">WAB15_22430</name>
</gene>
<dbReference type="EMBL" id="CP147982">
    <property type="protein sequence ID" value="WXK78529.1"/>
    <property type="molecule type" value="Genomic_DNA"/>
</dbReference>
<keyword evidence="3" id="KW-1185">Reference proteome</keyword>
<keyword evidence="1" id="KW-0812">Transmembrane</keyword>
<reference evidence="2 3" key="1">
    <citation type="submission" date="2024-03" db="EMBL/GenBank/DDBJ databases">
        <title>The complete genome of Streptomyces sirii sp.nov.</title>
        <authorList>
            <person name="Zakalyukina Y.V."/>
            <person name="Belik A.R."/>
            <person name="Biryukov M.V."/>
            <person name="Baturina O.A."/>
            <person name="Kabilov M.R."/>
        </authorList>
    </citation>
    <scope>NUCLEOTIDE SEQUENCE [LARGE SCALE GENOMIC DNA]</scope>
    <source>
        <strain evidence="2 3">BP-8</strain>
    </source>
</reference>
<organism evidence="2 3">
    <name type="scientific">Streptomyces sirii</name>
    <dbReference type="NCBI Taxonomy" id="3127701"/>
    <lineage>
        <taxon>Bacteria</taxon>
        <taxon>Bacillati</taxon>
        <taxon>Actinomycetota</taxon>
        <taxon>Actinomycetes</taxon>
        <taxon>Kitasatosporales</taxon>
        <taxon>Streptomycetaceae</taxon>
        <taxon>Streptomyces</taxon>
    </lineage>
</organism>
<proteinExistence type="predicted"/>
<accession>A0ABZ2QW67</accession>
<feature type="transmembrane region" description="Helical" evidence="1">
    <location>
        <begin position="92"/>
        <end position="110"/>
    </location>
</feature>
<protein>
    <recommendedName>
        <fullName evidence="4">ABC transporter</fullName>
    </recommendedName>
</protein>
<keyword evidence="1" id="KW-1133">Transmembrane helix</keyword>
<sequence length="210" mass="21628">MRPRTAAYPSTYGLVLYCRSRALPLTVATLLGTALLAAVCAHQLNASTDPFQRVPLVVLAPMLAAVAIGTSLRQRSAELDRTAARPARPRRLAHLLALTTLAAGTLALAAPGHTREFGAPAMVRNLAGAVGITAAAATVIGPRLSWLPTVAYLGAVSLAGDGVPGRAATIWAWPVQPGPQPAAWAVAAGAFIVGGALYVLRGPWPESPHD</sequence>
<feature type="transmembrane region" description="Helical" evidence="1">
    <location>
        <begin position="182"/>
        <end position="200"/>
    </location>
</feature>
<dbReference type="Proteomes" id="UP001626628">
    <property type="component" value="Chromosome"/>
</dbReference>
<keyword evidence="1" id="KW-0472">Membrane</keyword>
<evidence type="ECO:0008006" key="4">
    <source>
        <dbReference type="Google" id="ProtNLM"/>
    </source>
</evidence>
<feature type="transmembrane region" description="Helical" evidence="1">
    <location>
        <begin position="51"/>
        <end position="72"/>
    </location>
</feature>
<dbReference type="RefSeq" id="WP_407287343.1">
    <property type="nucleotide sequence ID" value="NZ_CP147982.1"/>
</dbReference>